<evidence type="ECO:0000256" key="1">
    <source>
        <dbReference type="SAM" id="Phobius"/>
    </source>
</evidence>
<feature type="transmembrane region" description="Helical" evidence="1">
    <location>
        <begin position="53"/>
        <end position="74"/>
    </location>
</feature>
<proteinExistence type="predicted"/>
<evidence type="ECO:0000313" key="2">
    <source>
        <dbReference type="EMBL" id="MEA5403897.1"/>
    </source>
</evidence>
<protein>
    <submittedName>
        <fullName evidence="2">Uncharacterized protein</fullName>
    </submittedName>
</protein>
<dbReference type="EMBL" id="JAYGIL010000015">
    <property type="protein sequence ID" value="MEA5403897.1"/>
    <property type="molecule type" value="Genomic_DNA"/>
</dbReference>
<keyword evidence="1" id="KW-0812">Transmembrane</keyword>
<keyword evidence="1" id="KW-0472">Membrane</keyword>
<organism evidence="2 3">
    <name type="scientific">Arcicella gelida</name>
    <dbReference type="NCBI Taxonomy" id="2984195"/>
    <lineage>
        <taxon>Bacteria</taxon>
        <taxon>Pseudomonadati</taxon>
        <taxon>Bacteroidota</taxon>
        <taxon>Cytophagia</taxon>
        <taxon>Cytophagales</taxon>
        <taxon>Flectobacillaceae</taxon>
        <taxon>Arcicella</taxon>
    </lineage>
</organism>
<keyword evidence="3" id="KW-1185">Reference proteome</keyword>
<feature type="transmembrane region" description="Helical" evidence="1">
    <location>
        <begin position="94"/>
        <end position="114"/>
    </location>
</feature>
<dbReference type="RefSeq" id="WP_323330429.1">
    <property type="nucleotide sequence ID" value="NZ_JAYGIL010000015.1"/>
</dbReference>
<accession>A0ABU5S617</accession>
<dbReference type="Proteomes" id="UP001303899">
    <property type="component" value="Unassembled WGS sequence"/>
</dbReference>
<reference evidence="2 3" key="1">
    <citation type="submission" date="2023-12" db="EMBL/GenBank/DDBJ databases">
        <title>Novel species of the genus Arcicella isolated from rivers.</title>
        <authorList>
            <person name="Lu H."/>
        </authorList>
    </citation>
    <scope>NUCLEOTIDE SEQUENCE [LARGE SCALE GENOMIC DNA]</scope>
    <source>
        <strain evidence="2 3">DC2W</strain>
    </source>
</reference>
<comment type="caution">
    <text evidence="2">The sequence shown here is derived from an EMBL/GenBank/DDBJ whole genome shotgun (WGS) entry which is preliminary data.</text>
</comment>
<keyword evidence="1" id="KW-1133">Transmembrane helix</keyword>
<gene>
    <name evidence="2" type="ORF">VB776_13295</name>
</gene>
<evidence type="ECO:0000313" key="3">
    <source>
        <dbReference type="Proteomes" id="UP001303899"/>
    </source>
</evidence>
<sequence length="124" mass="13855">MTTLSSIIEESSNSTTPNIGDVDAMSLQGQRFILMGIEEVLRFNQDTRNRTRLAGWAAIVVTGWLFMVLVLLFVNQNTVCVLNHVLQIKVSDQVLISLLVTTTLNVLGLTFIVLKGYFPEKKEI</sequence>
<name>A0ABU5S617_9BACT</name>